<dbReference type="GO" id="GO:0006952">
    <property type="term" value="P:defense response"/>
    <property type="evidence" value="ECO:0007669"/>
    <property type="project" value="UniProtKB-KW"/>
</dbReference>
<dbReference type="SUPFAM" id="SSF52540">
    <property type="entry name" value="P-loop containing nucleoside triphosphate hydrolases"/>
    <property type="match status" value="1"/>
</dbReference>
<dbReference type="Gene3D" id="1.20.5.4130">
    <property type="match status" value="1"/>
</dbReference>
<dbReference type="AlphaFoldDB" id="A0A9R0PY32"/>
<evidence type="ECO:0000256" key="3">
    <source>
        <dbReference type="ARBA" id="ARBA00022737"/>
    </source>
</evidence>
<dbReference type="EMBL" id="LT934111">
    <property type="protein sequence ID" value="VAH00640.1"/>
    <property type="molecule type" value="Genomic_DNA"/>
</dbReference>
<keyword evidence="5" id="KW-0611">Plant defense</keyword>
<keyword evidence="6" id="KW-0175">Coiled coil</keyword>
<evidence type="ECO:0000256" key="2">
    <source>
        <dbReference type="ARBA" id="ARBA00022614"/>
    </source>
</evidence>
<dbReference type="Pfam" id="PF23598">
    <property type="entry name" value="LRR_14"/>
    <property type="match status" value="1"/>
</dbReference>
<dbReference type="InterPro" id="IPR027417">
    <property type="entry name" value="P-loop_NTPase"/>
</dbReference>
<proteinExistence type="inferred from homology"/>
<dbReference type="InterPro" id="IPR038005">
    <property type="entry name" value="RX-like_CC"/>
</dbReference>
<evidence type="ECO:0000259" key="8">
    <source>
        <dbReference type="Pfam" id="PF23598"/>
    </source>
</evidence>
<gene>
    <name evidence="9" type="ORF">TRITD_1Av1G005920</name>
</gene>
<evidence type="ECO:0000256" key="1">
    <source>
        <dbReference type="ARBA" id="ARBA00008894"/>
    </source>
</evidence>
<sequence length="311" mass="34354">MDIVTGAIAKLIPKLGELLVGEYKLHKGVKKNIEDLLKELKTMNAVLIKIGEVPPDQLDSQDKLWADEVRELSYVIEDVVDKFLVRVHGIEPDDNTNGFKGLIKRTTKLLKKVVDKHGIAHAIKDIKKELQEVAARRDRNKFDGIASVPTEAIDPRLRALYIEAAELVGIYGKRDQELMSLLSLEGDDASTKKLKKVSIVGFGGLGKTTLARAVYEKIKGALPRAERVCFSLGVRVAKEDGNCGFDLGLQGNLLSLWRLLYIHMYCGGARVGEAKEAEAAVRHVLEAHPNHPRIYIWTIPGIAEGTHAASK</sequence>
<evidence type="ECO:0000313" key="9">
    <source>
        <dbReference type="EMBL" id="VAH00640.1"/>
    </source>
</evidence>
<dbReference type="GO" id="GO:0000166">
    <property type="term" value="F:nucleotide binding"/>
    <property type="evidence" value="ECO:0007669"/>
    <property type="project" value="UniProtKB-KW"/>
</dbReference>
<dbReference type="Proteomes" id="UP000324705">
    <property type="component" value="Chromosome 1A"/>
</dbReference>
<dbReference type="InterPro" id="IPR055414">
    <property type="entry name" value="LRR_R13L4/SHOC2-like"/>
</dbReference>
<dbReference type="Gene3D" id="3.40.50.300">
    <property type="entry name" value="P-loop containing nucleotide triphosphate hydrolases"/>
    <property type="match status" value="1"/>
</dbReference>
<protein>
    <recommendedName>
        <fullName evidence="11">Rx N-terminal domain-containing protein</fullName>
    </recommendedName>
</protein>
<keyword evidence="4" id="KW-0547">Nucleotide-binding</keyword>
<dbReference type="Pfam" id="PF18052">
    <property type="entry name" value="Rx_N"/>
    <property type="match status" value="1"/>
</dbReference>
<organism evidence="9 10">
    <name type="scientific">Triticum turgidum subsp. durum</name>
    <name type="common">Durum wheat</name>
    <name type="synonym">Triticum durum</name>
    <dbReference type="NCBI Taxonomy" id="4567"/>
    <lineage>
        <taxon>Eukaryota</taxon>
        <taxon>Viridiplantae</taxon>
        <taxon>Streptophyta</taxon>
        <taxon>Embryophyta</taxon>
        <taxon>Tracheophyta</taxon>
        <taxon>Spermatophyta</taxon>
        <taxon>Magnoliopsida</taxon>
        <taxon>Liliopsida</taxon>
        <taxon>Poales</taxon>
        <taxon>Poaceae</taxon>
        <taxon>BOP clade</taxon>
        <taxon>Pooideae</taxon>
        <taxon>Triticodae</taxon>
        <taxon>Triticeae</taxon>
        <taxon>Triticinae</taxon>
        <taxon>Triticum</taxon>
    </lineage>
</organism>
<dbReference type="Gramene" id="TRITD1Av1G005920.21">
    <property type="protein sequence ID" value="TRITD1Av1G005920.21"/>
    <property type="gene ID" value="TRITD1Av1G005920"/>
</dbReference>
<keyword evidence="2" id="KW-0433">Leucine-rich repeat</keyword>
<reference evidence="9 10" key="1">
    <citation type="submission" date="2017-09" db="EMBL/GenBank/DDBJ databases">
        <authorList>
            <consortium name="International Durum Wheat Genome Sequencing Consortium (IDWGSC)"/>
            <person name="Milanesi L."/>
        </authorList>
    </citation>
    <scope>NUCLEOTIDE SEQUENCE [LARGE SCALE GENOMIC DNA]</scope>
    <source>
        <strain evidence="10">cv. Svevo</strain>
    </source>
</reference>
<feature type="domain" description="Disease resistance N-terminal" evidence="7">
    <location>
        <begin position="8"/>
        <end position="88"/>
    </location>
</feature>
<evidence type="ECO:0000313" key="10">
    <source>
        <dbReference type="Proteomes" id="UP000324705"/>
    </source>
</evidence>
<evidence type="ECO:0000256" key="5">
    <source>
        <dbReference type="ARBA" id="ARBA00022821"/>
    </source>
</evidence>
<evidence type="ECO:0000256" key="6">
    <source>
        <dbReference type="ARBA" id="ARBA00023054"/>
    </source>
</evidence>
<evidence type="ECO:0000256" key="4">
    <source>
        <dbReference type="ARBA" id="ARBA00022741"/>
    </source>
</evidence>
<feature type="domain" description="Disease resistance R13L4/SHOC-2-like LRR" evidence="8">
    <location>
        <begin position="178"/>
        <end position="294"/>
    </location>
</feature>
<dbReference type="InterPro" id="IPR041118">
    <property type="entry name" value="Rx_N"/>
</dbReference>
<keyword evidence="10" id="KW-1185">Reference proteome</keyword>
<dbReference type="PANTHER" id="PTHR19338:SF16">
    <property type="entry name" value="AAA+ ATPASE DOMAIN-CONTAINING PROTEIN"/>
    <property type="match status" value="1"/>
</dbReference>
<accession>A0A9R0PY32</accession>
<evidence type="ECO:0000259" key="7">
    <source>
        <dbReference type="Pfam" id="PF18052"/>
    </source>
</evidence>
<comment type="similarity">
    <text evidence="1">Belongs to the disease resistance NB-LRR family.</text>
</comment>
<dbReference type="PANTHER" id="PTHR19338">
    <property type="entry name" value="TRANSLOCASE OF INNER MITOCHONDRIAL MEMBRANE 13 HOMOLOG"/>
    <property type="match status" value="1"/>
</dbReference>
<evidence type="ECO:0008006" key="11">
    <source>
        <dbReference type="Google" id="ProtNLM"/>
    </source>
</evidence>
<name>A0A9R0PY32_TRITD</name>
<keyword evidence="3" id="KW-0677">Repeat</keyword>
<dbReference type="CDD" id="cd14798">
    <property type="entry name" value="RX-CC_like"/>
    <property type="match status" value="1"/>
</dbReference>